<dbReference type="GO" id="GO:0046872">
    <property type="term" value="F:metal ion binding"/>
    <property type="evidence" value="ECO:0007669"/>
    <property type="project" value="UniProtKB-KW"/>
</dbReference>
<dbReference type="GO" id="GO:0006281">
    <property type="term" value="P:DNA repair"/>
    <property type="evidence" value="ECO:0007669"/>
    <property type="project" value="UniProtKB-KW"/>
</dbReference>
<feature type="binding site" evidence="14">
    <location>
        <position position="141"/>
    </location>
    <ligand>
        <name>NAD(+)</name>
        <dbReference type="ChEBI" id="CHEBI:57540"/>
    </ligand>
</feature>
<dbReference type="InterPro" id="IPR010994">
    <property type="entry name" value="RuvA_2-like"/>
</dbReference>
<evidence type="ECO:0000256" key="10">
    <source>
        <dbReference type="ARBA" id="ARBA00023027"/>
    </source>
</evidence>
<feature type="binding site" evidence="14">
    <location>
        <position position="118"/>
    </location>
    <ligand>
        <name>NAD(+)</name>
        <dbReference type="ChEBI" id="CHEBI:57540"/>
    </ligand>
</feature>
<keyword evidence="14" id="KW-0464">Manganese</keyword>
<keyword evidence="10 14" id="KW-0520">NAD</keyword>
<dbReference type="Gene3D" id="3.30.470.30">
    <property type="entry name" value="DNA ligase/mRNA capping enzyme"/>
    <property type="match status" value="1"/>
</dbReference>
<dbReference type="Pfam" id="PF12826">
    <property type="entry name" value="HHH_2"/>
    <property type="match status" value="1"/>
</dbReference>
<dbReference type="EMBL" id="JH600068">
    <property type="protein sequence ID" value="EIG53427.1"/>
    <property type="molecule type" value="Genomic_DNA"/>
</dbReference>
<dbReference type="AlphaFoldDB" id="I2Q0X1"/>
<dbReference type="InterPro" id="IPR033136">
    <property type="entry name" value="DNA_ligase_CS"/>
</dbReference>
<evidence type="ECO:0000256" key="2">
    <source>
        <dbReference type="ARBA" id="ARBA00012722"/>
    </source>
</evidence>
<feature type="binding site" evidence="14">
    <location>
        <position position="184"/>
    </location>
    <ligand>
        <name>NAD(+)</name>
        <dbReference type="ChEBI" id="CHEBI:57540"/>
    </ligand>
</feature>
<dbReference type="NCBIfam" id="TIGR00575">
    <property type="entry name" value="dnlj"/>
    <property type="match status" value="1"/>
</dbReference>
<feature type="binding site" evidence="14">
    <location>
        <position position="444"/>
    </location>
    <ligand>
        <name>Zn(2+)</name>
        <dbReference type="ChEBI" id="CHEBI:29105"/>
    </ligand>
</feature>
<comment type="catalytic activity">
    <reaction evidence="12 14">
        <text>NAD(+) + (deoxyribonucleotide)n-3'-hydroxyl + 5'-phospho-(deoxyribonucleotide)m = (deoxyribonucleotide)n+m + AMP + beta-nicotinamide D-nucleotide.</text>
        <dbReference type="EC" id="6.5.1.2"/>
    </reaction>
</comment>
<keyword evidence="7 14" id="KW-0227">DNA damage</keyword>
<dbReference type="Pfam" id="PF00533">
    <property type="entry name" value="BRCT"/>
    <property type="match status" value="1"/>
</dbReference>
<dbReference type="EC" id="6.5.1.2" evidence="2 14"/>
<keyword evidence="5 14" id="KW-0235">DNA replication</keyword>
<dbReference type="PROSITE" id="PS50172">
    <property type="entry name" value="BRCT"/>
    <property type="match status" value="1"/>
</dbReference>
<dbReference type="Pfam" id="PF03119">
    <property type="entry name" value="DNA_ligase_ZBD"/>
    <property type="match status" value="1"/>
</dbReference>
<feature type="binding site" evidence="14">
    <location>
        <position position="327"/>
    </location>
    <ligand>
        <name>NAD(+)</name>
        <dbReference type="ChEBI" id="CHEBI:57540"/>
    </ligand>
</feature>
<keyword evidence="4 14" id="KW-0436">Ligase</keyword>
<feature type="active site" description="N6-AMP-lysine intermediate" evidence="14">
    <location>
        <position position="120"/>
    </location>
</feature>
<dbReference type="PANTHER" id="PTHR23389:SF9">
    <property type="entry name" value="DNA LIGASE"/>
    <property type="match status" value="1"/>
</dbReference>
<comment type="similarity">
    <text evidence="13 14">Belongs to the NAD-dependent DNA ligase family. LigA subfamily.</text>
</comment>
<evidence type="ECO:0000313" key="16">
    <source>
        <dbReference type="EMBL" id="EIG53427.1"/>
    </source>
</evidence>
<dbReference type="HOGENOM" id="CLU_007764_2_1_7"/>
<dbReference type="Gene3D" id="1.10.287.610">
    <property type="entry name" value="Helix hairpin bin"/>
    <property type="match status" value="1"/>
</dbReference>
<dbReference type="GO" id="GO:0003677">
    <property type="term" value="F:DNA binding"/>
    <property type="evidence" value="ECO:0007669"/>
    <property type="project" value="InterPro"/>
</dbReference>
<dbReference type="SMART" id="SM00278">
    <property type="entry name" value="HhH1"/>
    <property type="match status" value="3"/>
</dbReference>
<dbReference type="Pfam" id="PF14520">
    <property type="entry name" value="HHH_5"/>
    <property type="match status" value="1"/>
</dbReference>
<feature type="binding site" evidence="14">
    <location>
        <begin position="83"/>
        <end position="84"/>
    </location>
    <ligand>
        <name>NAD(+)</name>
        <dbReference type="ChEBI" id="CHEBI:57540"/>
    </ligand>
</feature>
<proteinExistence type="inferred from homology"/>
<dbReference type="STRING" id="596152.DesU5LDRAFT_1747"/>
<dbReference type="SMART" id="SM00292">
    <property type="entry name" value="BRCT"/>
    <property type="match status" value="1"/>
</dbReference>
<feature type="binding site" evidence="14">
    <location>
        <position position="424"/>
    </location>
    <ligand>
        <name>Zn(2+)</name>
        <dbReference type="ChEBI" id="CHEBI:29105"/>
    </ligand>
</feature>
<keyword evidence="11 14" id="KW-0234">DNA repair</keyword>
<evidence type="ECO:0000256" key="13">
    <source>
        <dbReference type="ARBA" id="ARBA00060881"/>
    </source>
</evidence>
<dbReference type="SMART" id="SM00532">
    <property type="entry name" value="LIGANc"/>
    <property type="match status" value="1"/>
</dbReference>
<sequence>MSNDSPRDRLQKLRDLIHYHDHRYYVLDDPEIEDASYDALYHKLKELETAHPELADPNSPTRRVGGAVLPAFTSRAHRLRMYSLDDVKDEKDWLEFVARAANKLEKEGINFERTFWVDPKFDGLALEIIYEKGYYTRALTRGNSFVGEDVTENVRTIRNVPLDLQGHARRNKLPIPDLLEVRGEVVFTLQDFFELNESQREKGEKIFANPRNAAAGSVRQLDSSITASRHLTFFPYGVGTVEWPLGQPPWRTQESIINYLKKCGFKVLNYGKKLSQSEVYPYFQDMGHKRHNLEFEIDGVVVKINDLSLQESLGFTDRAPRFAIALKFQSFEAETVLHHIDVQVGRTGVLTPVAKLEPVSLAGVTVARATLHNEDEIRAKDLREGDTVVVRRAGDVIPEVVKVVLDKRPADAVAFEFPHTCPACGSPAVRDKGAAAWRCVNLACPAMLRRGIAYFVSKAGLDIEGLGQKWVETLIEKGLVKTPADLFSLTEAELLSLDRMAEKSASNFVAAVEAARQRATLPKFIAALGIRQVGTRTARTLADHFRDLDALAAATAEDLTALPDIGPEVAASIREFLDNEANRQLVARFKDLGLWPVSEPKPVVSAAAAPLAGKKFLFTGALPDMTREAAQALVEAAGGRIVSSVSKKLDYLVAGSDPGSKLAKAQALGVTVLTPEQFSSLLAESAPAPIRKSLLDI</sequence>
<dbReference type="InterPro" id="IPR004149">
    <property type="entry name" value="Znf_DNAligase_C4"/>
</dbReference>
<dbReference type="InterPro" id="IPR001679">
    <property type="entry name" value="DNA_ligase"/>
</dbReference>
<dbReference type="InterPro" id="IPR012340">
    <property type="entry name" value="NA-bd_OB-fold"/>
</dbReference>
<evidence type="ECO:0000256" key="8">
    <source>
        <dbReference type="ARBA" id="ARBA00022833"/>
    </source>
</evidence>
<feature type="binding site" evidence="14">
    <location>
        <position position="439"/>
    </location>
    <ligand>
        <name>Zn(2+)</name>
        <dbReference type="ChEBI" id="CHEBI:29105"/>
    </ligand>
</feature>
<dbReference type="PIRSF" id="PIRSF001604">
    <property type="entry name" value="LigA"/>
    <property type="match status" value="1"/>
</dbReference>
<protein>
    <recommendedName>
        <fullName evidence="3 14">DNA ligase</fullName>
        <ecNumber evidence="2 14">6.5.1.2</ecNumber>
    </recommendedName>
    <alternativeName>
        <fullName evidence="14">Polydeoxyribonucleotide synthase [NAD(+)]</fullName>
    </alternativeName>
</protein>
<dbReference type="GO" id="GO:0005829">
    <property type="term" value="C:cytosol"/>
    <property type="evidence" value="ECO:0007669"/>
    <property type="project" value="TreeGrafter"/>
</dbReference>
<dbReference type="InterPro" id="IPR041663">
    <property type="entry name" value="DisA/LigA_HHH"/>
</dbReference>
<evidence type="ECO:0000256" key="11">
    <source>
        <dbReference type="ARBA" id="ARBA00023204"/>
    </source>
</evidence>
<evidence type="ECO:0000256" key="7">
    <source>
        <dbReference type="ARBA" id="ARBA00022763"/>
    </source>
</evidence>
<dbReference type="FunFam" id="1.10.150.20:FF:000006">
    <property type="entry name" value="DNA ligase"/>
    <property type="match status" value="1"/>
</dbReference>
<dbReference type="Gene3D" id="3.40.50.10190">
    <property type="entry name" value="BRCT domain"/>
    <property type="match status" value="1"/>
</dbReference>
<reference evidence="16" key="1">
    <citation type="submission" date="2011-11" db="EMBL/GenBank/DDBJ databases">
        <title>Improved High-Quality Draft sequence of Desulfovibrio sp. U5L.</title>
        <authorList>
            <consortium name="US DOE Joint Genome Institute"/>
            <person name="Lucas S."/>
            <person name="Han J."/>
            <person name="Lapidus A."/>
            <person name="Cheng J.-F."/>
            <person name="Goodwin L."/>
            <person name="Pitluck S."/>
            <person name="Peters L."/>
            <person name="Ovchinnikova G."/>
            <person name="Held B."/>
            <person name="Detter J.C."/>
            <person name="Han C."/>
            <person name="Tapia R."/>
            <person name="Land M."/>
            <person name="Hauser L."/>
            <person name="Kyrpides N."/>
            <person name="Ivanova N."/>
            <person name="Pagani I."/>
            <person name="Gabster J."/>
            <person name="Walker C."/>
            <person name="Stolyar S."/>
            <person name="Stahl D."/>
            <person name="Arkin A."/>
            <person name="Dehal P."/>
            <person name="Hazen T."/>
            <person name="Woyke T."/>
        </authorList>
    </citation>
    <scope>NUCLEOTIDE SEQUENCE [LARGE SCALE GENOMIC DNA]</scope>
    <source>
        <strain evidence="16">U5L</strain>
    </source>
</reference>
<dbReference type="PANTHER" id="PTHR23389">
    <property type="entry name" value="CHROMOSOME TRANSMISSION FIDELITY FACTOR 18"/>
    <property type="match status" value="1"/>
</dbReference>
<dbReference type="FunFam" id="1.10.287.610:FF:000002">
    <property type="entry name" value="DNA ligase"/>
    <property type="match status" value="1"/>
</dbReference>
<comment type="function">
    <text evidence="1 14">DNA ligase that catalyzes the formation of phosphodiester linkages between 5'-phosphoryl and 3'-hydroxyl groups in double-stranded DNA using NAD as a coenzyme and as the energy source for the reaction. It is essential for DNA replication and repair of damaged DNA.</text>
</comment>
<feature type="binding site" evidence="14">
    <location>
        <position position="303"/>
    </location>
    <ligand>
        <name>NAD(+)</name>
        <dbReference type="ChEBI" id="CHEBI:57540"/>
    </ligand>
</feature>
<dbReference type="CDD" id="cd00114">
    <property type="entry name" value="LIGANc"/>
    <property type="match status" value="1"/>
</dbReference>
<dbReference type="Gene3D" id="6.20.10.30">
    <property type="match status" value="1"/>
</dbReference>
<comment type="cofactor">
    <cofactor evidence="14">
        <name>Mg(2+)</name>
        <dbReference type="ChEBI" id="CHEBI:18420"/>
    </cofactor>
    <cofactor evidence="14">
        <name>Mn(2+)</name>
        <dbReference type="ChEBI" id="CHEBI:29035"/>
    </cofactor>
</comment>
<feature type="domain" description="BRCT" evidence="15">
    <location>
        <begin position="606"/>
        <end position="695"/>
    </location>
</feature>
<dbReference type="FunFam" id="1.10.150.20:FF:000007">
    <property type="entry name" value="DNA ligase"/>
    <property type="match status" value="1"/>
</dbReference>
<evidence type="ECO:0000256" key="14">
    <source>
        <dbReference type="HAMAP-Rule" id="MF_01588"/>
    </source>
</evidence>
<feature type="binding site" evidence="14">
    <location>
        <begin position="34"/>
        <end position="38"/>
    </location>
    <ligand>
        <name>NAD(+)</name>
        <dbReference type="ChEBI" id="CHEBI:57540"/>
    </ligand>
</feature>
<dbReference type="SUPFAM" id="SSF50249">
    <property type="entry name" value="Nucleic acid-binding proteins"/>
    <property type="match status" value="1"/>
</dbReference>
<organism evidence="16">
    <name type="scientific">Desulfovibrio sp. U5L</name>
    <dbReference type="NCBI Taxonomy" id="596152"/>
    <lineage>
        <taxon>Bacteria</taxon>
        <taxon>Pseudomonadati</taxon>
        <taxon>Thermodesulfobacteriota</taxon>
        <taxon>Desulfovibrionia</taxon>
        <taxon>Desulfovibrionales</taxon>
        <taxon>Desulfovibrionaceae</taxon>
        <taxon>Desulfovibrio</taxon>
    </lineage>
</organism>
<dbReference type="GO" id="GO:0006260">
    <property type="term" value="P:DNA replication"/>
    <property type="evidence" value="ECO:0007669"/>
    <property type="project" value="UniProtKB-KW"/>
</dbReference>
<feature type="binding site" evidence="14">
    <location>
        <position position="421"/>
    </location>
    <ligand>
        <name>Zn(2+)</name>
        <dbReference type="ChEBI" id="CHEBI:29105"/>
    </ligand>
</feature>
<dbReference type="PROSITE" id="PS01056">
    <property type="entry name" value="DNA_LIGASE_N2"/>
    <property type="match status" value="1"/>
</dbReference>
<evidence type="ECO:0000256" key="1">
    <source>
        <dbReference type="ARBA" id="ARBA00004067"/>
    </source>
</evidence>
<dbReference type="FunFam" id="2.40.50.140:FF:000012">
    <property type="entry name" value="DNA ligase"/>
    <property type="match status" value="1"/>
</dbReference>
<evidence type="ECO:0000256" key="12">
    <source>
        <dbReference type="ARBA" id="ARBA00034005"/>
    </source>
</evidence>
<keyword evidence="9 14" id="KW-0460">Magnesium</keyword>
<evidence type="ECO:0000256" key="3">
    <source>
        <dbReference type="ARBA" id="ARBA00013308"/>
    </source>
</evidence>
<dbReference type="SUPFAM" id="SSF56091">
    <property type="entry name" value="DNA ligase/mRNA capping enzyme, catalytic domain"/>
    <property type="match status" value="1"/>
</dbReference>
<name>I2Q0X1_9BACT</name>
<dbReference type="InterPro" id="IPR013840">
    <property type="entry name" value="DNAligase_N"/>
</dbReference>
<evidence type="ECO:0000256" key="6">
    <source>
        <dbReference type="ARBA" id="ARBA00022723"/>
    </source>
</evidence>
<dbReference type="InterPro" id="IPR013839">
    <property type="entry name" value="DNAligase_adenylation"/>
</dbReference>
<evidence type="ECO:0000256" key="4">
    <source>
        <dbReference type="ARBA" id="ARBA00022598"/>
    </source>
</evidence>
<dbReference type="SUPFAM" id="SSF47781">
    <property type="entry name" value="RuvA domain 2-like"/>
    <property type="match status" value="1"/>
</dbReference>
<dbReference type="eggNOG" id="COG0272">
    <property type="taxonomic scope" value="Bacteria"/>
</dbReference>
<dbReference type="GO" id="GO:0003911">
    <property type="term" value="F:DNA ligase (NAD+) activity"/>
    <property type="evidence" value="ECO:0007669"/>
    <property type="project" value="UniProtKB-UniRule"/>
</dbReference>
<accession>I2Q0X1</accession>
<keyword evidence="8 14" id="KW-0862">Zinc</keyword>
<dbReference type="CDD" id="cd17748">
    <property type="entry name" value="BRCT_DNA_ligase_like"/>
    <property type="match status" value="1"/>
</dbReference>
<gene>
    <name evidence="14" type="primary">ligA</name>
    <name evidence="16" type="ORF">DesU5LDRAFT_1747</name>
</gene>
<dbReference type="InterPro" id="IPR036420">
    <property type="entry name" value="BRCT_dom_sf"/>
</dbReference>
<dbReference type="Pfam" id="PF03120">
    <property type="entry name" value="OB_DNA_ligase"/>
    <property type="match status" value="1"/>
</dbReference>
<evidence type="ECO:0000256" key="5">
    <source>
        <dbReference type="ARBA" id="ARBA00022705"/>
    </source>
</evidence>
<dbReference type="InterPro" id="IPR004150">
    <property type="entry name" value="NAD_DNA_ligase_OB"/>
</dbReference>
<dbReference type="Gene3D" id="1.10.150.20">
    <property type="entry name" value="5' to 3' exonuclease, C-terminal subdomain"/>
    <property type="match status" value="2"/>
</dbReference>
<dbReference type="Pfam" id="PF01653">
    <property type="entry name" value="DNA_ligase_aden"/>
    <property type="match status" value="1"/>
</dbReference>
<dbReference type="InterPro" id="IPR001357">
    <property type="entry name" value="BRCT_dom"/>
</dbReference>
<keyword evidence="6 14" id="KW-0479">Metal-binding</keyword>
<dbReference type="InterPro" id="IPR003583">
    <property type="entry name" value="Hlx-hairpin-Hlx_DNA-bd_motif"/>
</dbReference>
<evidence type="ECO:0000256" key="9">
    <source>
        <dbReference type="ARBA" id="ARBA00022842"/>
    </source>
</evidence>
<dbReference type="SUPFAM" id="SSF52113">
    <property type="entry name" value="BRCT domain"/>
    <property type="match status" value="1"/>
</dbReference>
<dbReference type="NCBIfam" id="NF005932">
    <property type="entry name" value="PRK07956.1"/>
    <property type="match status" value="1"/>
</dbReference>
<dbReference type="HAMAP" id="MF_01588">
    <property type="entry name" value="DNA_ligase_A"/>
    <property type="match status" value="1"/>
</dbReference>
<dbReference type="Gene3D" id="2.40.50.140">
    <property type="entry name" value="Nucleic acid-binding proteins"/>
    <property type="match status" value="1"/>
</dbReference>
<evidence type="ECO:0000259" key="15">
    <source>
        <dbReference type="PROSITE" id="PS50172"/>
    </source>
</evidence>